<protein>
    <submittedName>
        <fullName evidence="2">Uncharacterized protein</fullName>
    </submittedName>
</protein>
<organism evidence="2 3">
    <name type="scientific">Rhipicephalus microplus</name>
    <name type="common">Cattle tick</name>
    <name type="synonym">Boophilus microplus</name>
    <dbReference type="NCBI Taxonomy" id="6941"/>
    <lineage>
        <taxon>Eukaryota</taxon>
        <taxon>Metazoa</taxon>
        <taxon>Ecdysozoa</taxon>
        <taxon>Arthropoda</taxon>
        <taxon>Chelicerata</taxon>
        <taxon>Arachnida</taxon>
        <taxon>Acari</taxon>
        <taxon>Parasitiformes</taxon>
        <taxon>Ixodida</taxon>
        <taxon>Ixodoidea</taxon>
        <taxon>Ixodidae</taxon>
        <taxon>Rhipicephalinae</taxon>
        <taxon>Rhipicephalus</taxon>
        <taxon>Boophilus</taxon>
    </lineage>
</organism>
<keyword evidence="3" id="KW-1185">Reference proteome</keyword>
<feature type="region of interest" description="Disordered" evidence="1">
    <location>
        <begin position="57"/>
        <end position="84"/>
    </location>
</feature>
<feature type="compositionally biased region" description="Low complexity" evidence="1">
    <location>
        <begin position="163"/>
        <end position="212"/>
    </location>
</feature>
<dbReference type="Proteomes" id="UP000821866">
    <property type="component" value="Chromosome 10"/>
</dbReference>
<evidence type="ECO:0000313" key="3">
    <source>
        <dbReference type="Proteomes" id="UP000821866"/>
    </source>
</evidence>
<proteinExistence type="predicted"/>
<feature type="region of interest" description="Disordered" evidence="1">
    <location>
        <begin position="150"/>
        <end position="212"/>
    </location>
</feature>
<feature type="region of interest" description="Disordered" evidence="1">
    <location>
        <begin position="106"/>
        <end position="137"/>
    </location>
</feature>
<accession>A0A9J6ESX6</accession>
<sequence length="262" mass="27331">MSCEVLSGGLEDLEWARAAEPLDGPFAPYFLPLERRSHSFVDLCGATSQGVLCYPSVRQQQQQRSRDDADSVSRKSVHVSRRRSTAGVFRRGLKALRRSFSAENGSKLGMAPLSRPQSHPGTPVGMPTTPLPPGLPSVGNRGVCYLAGSLDDTGVTGNPGRDSPSGGSVESRHSSSSLDSGRGSSSSSSADSKVAHRLSTGSHGSSSSLTLTSSVGSHMSSLTPEVVVLSPLNVAGLLVNGVSVSERHLTIWGVLLAPIVKT</sequence>
<reference evidence="2" key="2">
    <citation type="submission" date="2021-09" db="EMBL/GenBank/DDBJ databases">
        <authorList>
            <person name="Jia N."/>
            <person name="Wang J."/>
            <person name="Shi W."/>
            <person name="Du L."/>
            <person name="Sun Y."/>
            <person name="Zhan W."/>
            <person name="Jiang J."/>
            <person name="Wang Q."/>
            <person name="Zhang B."/>
            <person name="Ji P."/>
            <person name="Sakyi L.B."/>
            <person name="Cui X."/>
            <person name="Yuan T."/>
            <person name="Jiang B."/>
            <person name="Yang W."/>
            <person name="Lam T.T.-Y."/>
            <person name="Chang Q."/>
            <person name="Ding S."/>
            <person name="Wang X."/>
            <person name="Zhu J."/>
            <person name="Ruan X."/>
            <person name="Zhao L."/>
            <person name="Wei J."/>
            <person name="Que T."/>
            <person name="Du C."/>
            <person name="Cheng J."/>
            <person name="Dai P."/>
            <person name="Han X."/>
            <person name="Huang E."/>
            <person name="Gao Y."/>
            <person name="Liu J."/>
            <person name="Shao H."/>
            <person name="Ye R."/>
            <person name="Li L."/>
            <person name="Wei W."/>
            <person name="Wang X."/>
            <person name="Wang C."/>
            <person name="Huo Q."/>
            <person name="Li W."/>
            <person name="Guo W."/>
            <person name="Chen H."/>
            <person name="Chen S."/>
            <person name="Zhou L."/>
            <person name="Zhou L."/>
            <person name="Ni X."/>
            <person name="Tian J."/>
            <person name="Zhou Y."/>
            <person name="Sheng Y."/>
            <person name="Liu T."/>
            <person name="Pan Y."/>
            <person name="Xia L."/>
            <person name="Li J."/>
            <person name="Zhao F."/>
            <person name="Cao W."/>
        </authorList>
    </citation>
    <scope>NUCLEOTIDE SEQUENCE</scope>
    <source>
        <strain evidence="2">Rmic-2018</strain>
        <tissue evidence="2">Larvae</tissue>
    </source>
</reference>
<name>A0A9J6ESX6_RHIMP</name>
<dbReference type="VEuPathDB" id="VectorBase:LOC119180292"/>
<evidence type="ECO:0000313" key="2">
    <source>
        <dbReference type="EMBL" id="KAH8037128.1"/>
    </source>
</evidence>
<gene>
    <name evidence="2" type="ORF">HPB51_008810</name>
</gene>
<dbReference type="AlphaFoldDB" id="A0A9J6ESX6"/>
<dbReference type="EMBL" id="JABSTU010000002">
    <property type="protein sequence ID" value="KAH8037128.1"/>
    <property type="molecule type" value="Genomic_DNA"/>
</dbReference>
<comment type="caution">
    <text evidence="2">The sequence shown here is derived from an EMBL/GenBank/DDBJ whole genome shotgun (WGS) entry which is preliminary data.</text>
</comment>
<feature type="compositionally biased region" description="Basic and acidic residues" evidence="1">
    <location>
        <begin position="64"/>
        <end position="73"/>
    </location>
</feature>
<evidence type="ECO:0000256" key="1">
    <source>
        <dbReference type="SAM" id="MobiDB-lite"/>
    </source>
</evidence>
<feature type="compositionally biased region" description="Basic residues" evidence="1">
    <location>
        <begin position="75"/>
        <end position="84"/>
    </location>
</feature>
<reference evidence="2" key="1">
    <citation type="journal article" date="2020" name="Cell">
        <title>Large-Scale Comparative Analyses of Tick Genomes Elucidate Their Genetic Diversity and Vector Capacities.</title>
        <authorList>
            <consortium name="Tick Genome and Microbiome Consortium (TIGMIC)"/>
            <person name="Jia N."/>
            <person name="Wang J."/>
            <person name="Shi W."/>
            <person name="Du L."/>
            <person name="Sun Y."/>
            <person name="Zhan W."/>
            <person name="Jiang J.F."/>
            <person name="Wang Q."/>
            <person name="Zhang B."/>
            <person name="Ji P."/>
            <person name="Bell-Sakyi L."/>
            <person name="Cui X.M."/>
            <person name="Yuan T.T."/>
            <person name="Jiang B.G."/>
            <person name="Yang W.F."/>
            <person name="Lam T.T."/>
            <person name="Chang Q.C."/>
            <person name="Ding S.J."/>
            <person name="Wang X.J."/>
            <person name="Zhu J.G."/>
            <person name="Ruan X.D."/>
            <person name="Zhao L."/>
            <person name="Wei J.T."/>
            <person name="Ye R.Z."/>
            <person name="Que T.C."/>
            <person name="Du C.H."/>
            <person name="Zhou Y.H."/>
            <person name="Cheng J.X."/>
            <person name="Dai P.F."/>
            <person name="Guo W.B."/>
            <person name="Han X.H."/>
            <person name="Huang E.J."/>
            <person name="Li L.F."/>
            <person name="Wei W."/>
            <person name="Gao Y.C."/>
            <person name="Liu J.Z."/>
            <person name="Shao H.Z."/>
            <person name="Wang X."/>
            <person name="Wang C.C."/>
            <person name="Yang T.C."/>
            <person name="Huo Q.B."/>
            <person name="Li W."/>
            <person name="Chen H.Y."/>
            <person name="Chen S.E."/>
            <person name="Zhou L.G."/>
            <person name="Ni X.B."/>
            <person name="Tian J.H."/>
            <person name="Sheng Y."/>
            <person name="Liu T."/>
            <person name="Pan Y.S."/>
            <person name="Xia L.Y."/>
            <person name="Li J."/>
            <person name="Zhao F."/>
            <person name="Cao W.C."/>
        </authorList>
    </citation>
    <scope>NUCLEOTIDE SEQUENCE</scope>
    <source>
        <strain evidence="2">Rmic-2018</strain>
    </source>
</reference>